<dbReference type="InterPro" id="IPR016024">
    <property type="entry name" value="ARM-type_fold"/>
</dbReference>
<dbReference type="InterPro" id="IPR011989">
    <property type="entry name" value="ARM-like"/>
</dbReference>
<dbReference type="HOGENOM" id="CLU_003886_1_0_1"/>
<dbReference type="OrthoDB" id="361693at2759"/>
<keyword evidence="4" id="KW-0539">Nucleus</keyword>
<reference evidence="6 7" key="1">
    <citation type="submission" date="2015-01" db="EMBL/GenBank/DDBJ databases">
        <title>The Genome Sequence of Exophiala spinifera CBS89968.</title>
        <authorList>
            <consortium name="The Broad Institute Genomics Platform"/>
            <person name="Cuomo C."/>
            <person name="de Hoog S."/>
            <person name="Gorbushina A."/>
            <person name="Stielow B."/>
            <person name="Teixiera M."/>
            <person name="Abouelleil A."/>
            <person name="Chapman S.B."/>
            <person name="Priest M."/>
            <person name="Young S.K."/>
            <person name="Wortman J."/>
            <person name="Nusbaum C."/>
            <person name="Birren B."/>
        </authorList>
    </citation>
    <scope>NUCLEOTIDE SEQUENCE [LARGE SCALE GENOMIC DNA]</scope>
    <source>
        <strain evidence="6 7">CBS 89968</strain>
    </source>
</reference>
<dbReference type="PANTHER" id="PTHR10997:SF7">
    <property type="entry name" value="IMPORTIN-11"/>
    <property type="match status" value="1"/>
</dbReference>
<comment type="similarity">
    <text evidence="2">Belongs to the importin beta family.</text>
</comment>
<dbReference type="VEuPathDB" id="FungiDB:PV08_10705"/>
<dbReference type="EMBL" id="KN847499">
    <property type="protein sequence ID" value="KIW11405.1"/>
    <property type="molecule type" value="Genomic_DNA"/>
</dbReference>
<gene>
    <name evidence="6" type="ORF">PV08_10705</name>
</gene>
<keyword evidence="3" id="KW-0813">Transport</keyword>
<dbReference type="Proteomes" id="UP000053328">
    <property type="component" value="Unassembled WGS sequence"/>
</dbReference>
<dbReference type="PANTHER" id="PTHR10997">
    <property type="entry name" value="IMPORTIN-7, 8, 11"/>
    <property type="match status" value="1"/>
</dbReference>
<dbReference type="STRING" id="91928.A0A0D2AYC8"/>
<comment type="subcellular location">
    <subcellularLocation>
        <location evidence="1">Nucleus</location>
    </subcellularLocation>
</comment>
<dbReference type="Gene3D" id="1.25.10.10">
    <property type="entry name" value="Leucine-rich Repeat Variant"/>
    <property type="match status" value="1"/>
</dbReference>
<dbReference type="SMART" id="SM00913">
    <property type="entry name" value="IBN_N"/>
    <property type="match status" value="1"/>
</dbReference>
<dbReference type="GeneID" id="27337788"/>
<evidence type="ECO:0000256" key="2">
    <source>
        <dbReference type="ARBA" id="ARBA00007991"/>
    </source>
</evidence>
<dbReference type="AlphaFoldDB" id="A0A0D2AYC8"/>
<evidence type="ECO:0000256" key="3">
    <source>
        <dbReference type="ARBA" id="ARBA00022448"/>
    </source>
</evidence>
<dbReference type="GO" id="GO:0005829">
    <property type="term" value="C:cytosol"/>
    <property type="evidence" value="ECO:0007669"/>
    <property type="project" value="TreeGrafter"/>
</dbReference>
<dbReference type="Pfam" id="PF25758">
    <property type="entry name" value="TPR_IPO11"/>
    <property type="match status" value="1"/>
</dbReference>
<evidence type="ECO:0000313" key="6">
    <source>
        <dbReference type="EMBL" id="KIW11405.1"/>
    </source>
</evidence>
<evidence type="ECO:0000313" key="7">
    <source>
        <dbReference type="Proteomes" id="UP000053328"/>
    </source>
</evidence>
<feature type="domain" description="Importin N-terminal" evidence="5">
    <location>
        <begin position="38"/>
        <end position="110"/>
    </location>
</feature>
<dbReference type="Pfam" id="PF03810">
    <property type="entry name" value="IBN_N"/>
    <property type="match status" value="1"/>
</dbReference>
<protein>
    <recommendedName>
        <fullName evidence="5">Importin N-terminal domain-containing protein</fullName>
    </recommendedName>
</protein>
<proteinExistence type="inferred from homology"/>
<organism evidence="6 7">
    <name type="scientific">Exophiala spinifera</name>
    <dbReference type="NCBI Taxonomy" id="91928"/>
    <lineage>
        <taxon>Eukaryota</taxon>
        <taxon>Fungi</taxon>
        <taxon>Dikarya</taxon>
        <taxon>Ascomycota</taxon>
        <taxon>Pezizomycotina</taxon>
        <taxon>Eurotiomycetes</taxon>
        <taxon>Chaetothyriomycetidae</taxon>
        <taxon>Chaetothyriales</taxon>
        <taxon>Herpotrichiellaceae</taxon>
        <taxon>Exophiala</taxon>
    </lineage>
</organism>
<evidence type="ECO:0000256" key="4">
    <source>
        <dbReference type="ARBA" id="ARBA00023242"/>
    </source>
</evidence>
<keyword evidence="7" id="KW-1185">Reference proteome</keyword>
<dbReference type="InterPro" id="IPR001494">
    <property type="entry name" value="Importin-beta_N"/>
</dbReference>
<dbReference type="GO" id="GO:0005635">
    <property type="term" value="C:nuclear envelope"/>
    <property type="evidence" value="ECO:0007669"/>
    <property type="project" value="TreeGrafter"/>
</dbReference>
<evidence type="ECO:0000259" key="5">
    <source>
        <dbReference type="PROSITE" id="PS50166"/>
    </source>
</evidence>
<evidence type="ECO:0000256" key="1">
    <source>
        <dbReference type="ARBA" id="ARBA00004123"/>
    </source>
</evidence>
<sequence>MPSFTIEAEGEANPLSRGLVISTLLSAQHHDFQALKVSTQQLLNWEKTPMYYSMLQDIYADLALPKDVRFQAIIQLKNGIDKYWRKTATHSIDKDEKQQIKTRSIDAGLREPVPALALQNALMVAKIVRYEFPHDWPDILQVIRQHIRSAGHDNLYTSNIFMITLQVVKELASGRLQRTKKSLQQESDGLVSDLLNVYTSLASGWHTSLGSMQADPNSYSGLKILRRLVVVGFESPHRHDVVKHLWVILHSEQKAFWKELNLEESSEMKAMRLKHLLQLSKLYLEMARNHPASFVLLGCADILDHAWLVINHNDAKPALQGNFDWAVYRSGDVTDESPIEKLSLKALLLFRACCKMVFHPVQTFKYQTPQDKEERKQAVEFVKSSVLTDAFVIQLMELLVTQYFVLRPSDLREWEEEPDEWEKREEEIADAWEFSSRSCAEKLFLDLVINFKELLVPRLLDVFRQYAVTTNTNILLKDSLYSAIGISAACLEDVFDFNTFLRTTLVPEVQINQPNYRLLRRRIAILLGQWVPIKPETIDRVAVYQIFTHLIASGEQLNDHVVRVTAGRQLRLVLEPFEFKFTDFQPYADPLLKGLMSLIAETDLSETKMALLETVRVAVTKLEGQIEPYAQDIMSMLPPLWLGSGDEHLMKQAILSMITAIVNSLGRKSLSYHNAILPIIHDSVQPESEAIVYLLEEALDLWAAILQQTPSDQASPELLKLSHSLLPLLDIGSELLRQIFELIESYTILSPTTILAPEFLTPLLTSSKALLPMLASSRARDAALAPHVIEYLIATVSVEGYSQHDSRQALMHALDSMLNTGYLSSLLGLLKEAYEYHEDPRPSKRPPDIIGPGETTLFTVLSRAVILLPEQTSQAILATNVTTTSSPTTMHWLLTEWLQSIDSIGDILRKKLQVIALTSLFAVSGPPVSTLMLENLQSLLTIWTDIVVELGQEAAEESQGDYLWHNTPGDVPEWPDHTPEDSRKRVISNADPIYGINIRQFIANALRATIDRNGGPQVFEQEWLSRIDSVVLKSFVDLKLL</sequence>
<dbReference type="GO" id="GO:0006606">
    <property type="term" value="P:protein import into nucleus"/>
    <property type="evidence" value="ECO:0007669"/>
    <property type="project" value="TreeGrafter"/>
</dbReference>
<dbReference type="SUPFAM" id="SSF48371">
    <property type="entry name" value="ARM repeat"/>
    <property type="match status" value="1"/>
</dbReference>
<dbReference type="PROSITE" id="PS50166">
    <property type="entry name" value="IMPORTIN_B_NT"/>
    <property type="match status" value="1"/>
</dbReference>
<dbReference type="InterPro" id="IPR058669">
    <property type="entry name" value="TPR_IPO7/11-like"/>
</dbReference>
<dbReference type="GO" id="GO:0031267">
    <property type="term" value="F:small GTPase binding"/>
    <property type="evidence" value="ECO:0007669"/>
    <property type="project" value="InterPro"/>
</dbReference>
<accession>A0A0D2AYC8</accession>
<name>A0A0D2AYC8_9EURO</name>
<dbReference type="RefSeq" id="XP_016231621.1">
    <property type="nucleotide sequence ID" value="XM_016385019.1"/>
</dbReference>